<feature type="compositionally biased region" description="Basic and acidic residues" evidence="1">
    <location>
        <begin position="86"/>
        <end position="97"/>
    </location>
</feature>
<feature type="region of interest" description="Disordered" evidence="1">
    <location>
        <begin position="203"/>
        <end position="225"/>
    </location>
</feature>
<reference evidence="2" key="2">
    <citation type="journal article" date="2022" name="Elife">
        <title>Obligate sexual reproduction of a homothallic fungus closely related to the Cryptococcus pathogenic species complex.</title>
        <authorList>
            <person name="Passer A.R."/>
            <person name="Clancey S.A."/>
            <person name="Shea T."/>
            <person name="David-Palma M."/>
            <person name="Averette A.F."/>
            <person name="Boekhout T."/>
            <person name="Porcel B.M."/>
            <person name="Nowrousian M."/>
            <person name="Cuomo C.A."/>
            <person name="Sun S."/>
            <person name="Heitman J."/>
            <person name="Coelho M.A."/>
        </authorList>
    </citation>
    <scope>NUCLEOTIDE SEQUENCE</scope>
    <source>
        <strain evidence="2">CBS 7841</strain>
    </source>
</reference>
<protein>
    <submittedName>
        <fullName evidence="2">Uncharacterized protein</fullName>
    </submittedName>
</protein>
<gene>
    <name evidence="2" type="ORF">L203_104832</name>
</gene>
<dbReference type="OrthoDB" id="2538345at2759"/>
<feature type="compositionally biased region" description="Basic and acidic residues" evidence="1">
    <location>
        <begin position="1"/>
        <end position="32"/>
    </location>
</feature>
<reference evidence="2" key="1">
    <citation type="submission" date="2016-06" db="EMBL/GenBank/DDBJ databases">
        <authorList>
            <person name="Cuomo C."/>
            <person name="Litvintseva A."/>
            <person name="Heitman J."/>
            <person name="Chen Y."/>
            <person name="Sun S."/>
            <person name="Springer D."/>
            <person name="Dromer F."/>
            <person name="Young S."/>
            <person name="Zeng Q."/>
            <person name="Chapman S."/>
            <person name="Gujja S."/>
            <person name="Saif S."/>
            <person name="Birren B."/>
        </authorList>
    </citation>
    <scope>NUCLEOTIDE SEQUENCE</scope>
    <source>
        <strain evidence="2">CBS 7841</strain>
    </source>
</reference>
<evidence type="ECO:0000313" key="3">
    <source>
        <dbReference type="Proteomes" id="UP000094043"/>
    </source>
</evidence>
<accession>A0A1E3IQQ5</accession>
<feature type="compositionally biased region" description="Basic residues" evidence="1">
    <location>
        <begin position="48"/>
        <end position="59"/>
    </location>
</feature>
<dbReference type="Proteomes" id="UP000094043">
    <property type="component" value="Chromosome 6"/>
</dbReference>
<sequence length="270" mass="32242">MGNIEKEKEHEREGRSNREKETQKLKHDDRSQSRSPSLRRRDKDRSRHRDRRSRSKRRHSYSDSDPSSSSDGSESEERRRKKKREKERQREREDREERRKRKKEKRARKEQKKTKTSISWGKYGIISDLDMSKKDTEFRAWLVEERKINLETVKKEVLKKEFATFVEDYNTATLPHEKYYDMNKYIIKLNMIRTGGSLPDDTGGYDPTADMKAHSSSLKKTAKESQIHLTPMEVAELRKIEAERIEISKRRLLGMNVPKHMGVRTEEADY</sequence>
<organism evidence="2 3">
    <name type="scientific">Cryptococcus depauperatus CBS 7841</name>
    <dbReference type="NCBI Taxonomy" id="1295531"/>
    <lineage>
        <taxon>Eukaryota</taxon>
        <taxon>Fungi</taxon>
        <taxon>Dikarya</taxon>
        <taxon>Basidiomycota</taxon>
        <taxon>Agaricomycotina</taxon>
        <taxon>Tremellomycetes</taxon>
        <taxon>Tremellales</taxon>
        <taxon>Cryptococcaceae</taxon>
        <taxon>Cryptococcus</taxon>
    </lineage>
</organism>
<dbReference type="RefSeq" id="XP_066070305.1">
    <property type="nucleotide sequence ID" value="XM_066214208.1"/>
</dbReference>
<dbReference type="EMBL" id="CP143789">
    <property type="protein sequence ID" value="WVN89605.1"/>
    <property type="molecule type" value="Genomic_DNA"/>
</dbReference>
<feature type="region of interest" description="Disordered" evidence="1">
    <location>
        <begin position="1"/>
        <end position="117"/>
    </location>
</feature>
<reference evidence="2" key="3">
    <citation type="submission" date="2024-01" db="EMBL/GenBank/DDBJ databases">
        <authorList>
            <person name="Coelho M.A."/>
            <person name="David-Palma M."/>
            <person name="Shea T."/>
            <person name="Sun S."/>
            <person name="Cuomo C.A."/>
            <person name="Heitman J."/>
        </authorList>
    </citation>
    <scope>NUCLEOTIDE SEQUENCE</scope>
    <source>
        <strain evidence="2">CBS 7841</strain>
    </source>
</reference>
<dbReference type="VEuPathDB" id="FungiDB:L203_01961"/>
<feature type="compositionally biased region" description="Basic residues" evidence="1">
    <location>
        <begin position="98"/>
        <end position="115"/>
    </location>
</feature>
<dbReference type="AlphaFoldDB" id="A0A1E3IQQ5"/>
<dbReference type="KEGG" id="cdep:91089041"/>
<proteinExistence type="predicted"/>
<evidence type="ECO:0000256" key="1">
    <source>
        <dbReference type="SAM" id="MobiDB-lite"/>
    </source>
</evidence>
<keyword evidence="3" id="KW-1185">Reference proteome</keyword>
<name>A0A1E3IQQ5_9TREE</name>
<feature type="compositionally biased region" description="Low complexity" evidence="1">
    <location>
        <begin position="63"/>
        <end position="72"/>
    </location>
</feature>
<evidence type="ECO:0000313" key="2">
    <source>
        <dbReference type="EMBL" id="WVN89605.1"/>
    </source>
</evidence>
<dbReference type="PANTHER" id="PTHR34689:SF1">
    <property type="entry name" value="NUCLEIC ACID-BINDING PROTEIN"/>
    <property type="match status" value="1"/>
</dbReference>
<dbReference type="GeneID" id="91089041"/>
<dbReference type="PANTHER" id="PTHR34689">
    <property type="entry name" value="NUCLEIC ACID-BINDING PROTEIN"/>
    <property type="match status" value="1"/>
</dbReference>